<protein>
    <submittedName>
        <fullName evidence="2">Uncharacterized protein</fullName>
    </submittedName>
</protein>
<gene>
    <name evidence="2" type="ORF">Airi01_046010</name>
</gene>
<dbReference type="Proteomes" id="UP001165135">
    <property type="component" value="Unassembled WGS sequence"/>
</dbReference>
<evidence type="ECO:0000256" key="1">
    <source>
        <dbReference type="SAM" id="MobiDB-lite"/>
    </source>
</evidence>
<proteinExistence type="predicted"/>
<reference evidence="2" key="1">
    <citation type="submission" date="2023-03" db="EMBL/GenBank/DDBJ databases">
        <title>Actinoallomurus iriomotensis NBRC 103681.</title>
        <authorList>
            <person name="Ichikawa N."/>
            <person name="Sato H."/>
            <person name="Tonouchi N."/>
        </authorList>
    </citation>
    <scope>NUCLEOTIDE SEQUENCE</scope>
    <source>
        <strain evidence="2">NBRC 103681</strain>
    </source>
</reference>
<evidence type="ECO:0000313" key="2">
    <source>
        <dbReference type="EMBL" id="GLY76334.1"/>
    </source>
</evidence>
<feature type="compositionally biased region" description="Basic and acidic residues" evidence="1">
    <location>
        <begin position="68"/>
        <end position="79"/>
    </location>
</feature>
<sequence>MRLLELGPKPVDGVRQSGGTLDPGAVVVVRDAHVTAFEVIVCARTDTHSSGSGAAEGGPNLVSGVVADTKRDPATRSSREPCTIS</sequence>
<accession>A0A9W6RIV2</accession>
<evidence type="ECO:0000313" key="3">
    <source>
        <dbReference type="Proteomes" id="UP001165135"/>
    </source>
</evidence>
<name>A0A9W6RIV2_9ACTN</name>
<comment type="caution">
    <text evidence="2">The sequence shown here is derived from an EMBL/GenBank/DDBJ whole genome shotgun (WGS) entry which is preliminary data.</text>
</comment>
<dbReference type="AlphaFoldDB" id="A0A9W6RIV2"/>
<organism evidence="2 3">
    <name type="scientific">Actinoallomurus iriomotensis</name>
    <dbReference type="NCBI Taxonomy" id="478107"/>
    <lineage>
        <taxon>Bacteria</taxon>
        <taxon>Bacillati</taxon>
        <taxon>Actinomycetota</taxon>
        <taxon>Actinomycetes</taxon>
        <taxon>Streptosporangiales</taxon>
        <taxon>Thermomonosporaceae</taxon>
        <taxon>Actinoallomurus</taxon>
    </lineage>
</organism>
<feature type="region of interest" description="Disordered" evidence="1">
    <location>
        <begin position="1"/>
        <end position="21"/>
    </location>
</feature>
<feature type="region of interest" description="Disordered" evidence="1">
    <location>
        <begin position="47"/>
        <end position="85"/>
    </location>
</feature>
<dbReference type="EMBL" id="BSTJ01000005">
    <property type="protein sequence ID" value="GLY76334.1"/>
    <property type="molecule type" value="Genomic_DNA"/>
</dbReference>